<gene>
    <name evidence="1" type="ORF">PHYBLDRAFT_144679</name>
</gene>
<name>A0A162PMC6_PHYB8</name>
<dbReference type="RefSeq" id="XP_018292267.1">
    <property type="nucleotide sequence ID" value="XM_018431267.1"/>
</dbReference>
<dbReference type="AlphaFoldDB" id="A0A162PMC6"/>
<dbReference type="Proteomes" id="UP000077315">
    <property type="component" value="Unassembled WGS sequence"/>
</dbReference>
<organism evidence="1 2">
    <name type="scientific">Phycomyces blakesleeanus (strain ATCC 8743b / DSM 1359 / FGSC 10004 / NBRC 33097 / NRRL 1555)</name>
    <dbReference type="NCBI Taxonomy" id="763407"/>
    <lineage>
        <taxon>Eukaryota</taxon>
        <taxon>Fungi</taxon>
        <taxon>Fungi incertae sedis</taxon>
        <taxon>Mucoromycota</taxon>
        <taxon>Mucoromycotina</taxon>
        <taxon>Mucoromycetes</taxon>
        <taxon>Mucorales</taxon>
        <taxon>Phycomycetaceae</taxon>
        <taxon>Phycomyces</taxon>
    </lineage>
</organism>
<dbReference type="InParanoid" id="A0A162PMC6"/>
<evidence type="ECO:0000313" key="2">
    <source>
        <dbReference type="Proteomes" id="UP000077315"/>
    </source>
</evidence>
<reference evidence="2" key="1">
    <citation type="submission" date="2015-06" db="EMBL/GenBank/DDBJ databases">
        <title>Expansion of signal transduction pathways in fungi by whole-genome duplication.</title>
        <authorList>
            <consortium name="DOE Joint Genome Institute"/>
            <person name="Corrochano L.M."/>
            <person name="Kuo A."/>
            <person name="Marcet-Houben M."/>
            <person name="Polaino S."/>
            <person name="Salamov A."/>
            <person name="Villalobos J.M."/>
            <person name="Alvarez M.I."/>
            <person name="Avalos J."/>
            <person name="Benito E.P."/>
            <person name="Benoit I."/>
            <person name="Burger G."/>
            <person name="Camino L.P."/>
            <person name="Canovas D."/>
            <person name="Cerda-Olmedo E."/>
            <person name="Cheng J.-F."/>
            <person name="Dominguez A."/>
            <person name="Elias M."/>
            <person name="Eslava A.P."/>
            <person name="Glaser F."/>
            <person name="Grimwood J."/>
            <person name="Gutierrez G."/>
            <person name="Heitman J."/>
            <person name="Henrissat B."/>
            <person name="Iturriaga E.A."/>
            <person name="Lang B.F."/>
            <person name="Lavin J.L."/>
            <person name="Lee S."/>
            <person name="Li W."/>
            <person name="Lindquist E."/>
            <person name="Lopez-Garcia S."/>
            <person name="Luque E.M."/>
            <person name="Marcos A.T."/>
            <person name="Martin J."/>
            <person name="McCluskey K."/>
            <person name="Medina H.R."/>
            <person name="Miralles-Duran A."/>
            <person name="Miyazaki A."/>
            <person name="Munoz-Torres E."/>
            <person name="Oguiza J.A."/>
            <person name="Ohm R."/>
            <person name="Olmedo M."/>
            <person name="Orejas M."/>
            <person name="Ortiz-Castellanos L."/>
            <person name="Pisabarro A.G."/>
            <person name="Rodriguez-Romero J."/>
            <person name="Ruiz-Herrera J."/>
            <person name="Ruiz-Vazquez R."/>
            <person name="Sanz C."/>
            <person name="Schackwitz W."/>
            <person name="Schmutz J."/>
            <person name="Shahriari M."/>
            <person name="Shelest E."/>
            <person name="Silva-Franco F."/>
            <person name="Soanes D."/>
            <person name="Syed K."/>
            <person name="Tagua V.G."/>
            <person name="Talbot N.J."/>
            <person name="Thon M."/>
            <person name="De vries R.P."/>
            <person name="Wiebenga A."/>
            <person name="Yadav J.S."/>
            <person name="Braun E.L."/>
            <person name="Baker S."/>
            <person name="Garre V."/>
            <person name="Horwitz B."/>
            <person name="Torres-Martinez S."/>
            <person name="Idnurm A."/>
            <person name="Herrera-Estrella A."/>
            <person name="Gabaldon T."/>
            <person name="Grigoriev I.V."/>
        </authorList>
    </citation>
    <scope>NUCLEOTIDE SEQUENCE [LARGE SCALE GENOMIC DNA]</scope>
    <source>
        <strain evidence="2">NRRL 1555(-)</strain>
    </source>
</reference>
<accession>A0A162PMC6</accession>
<dbReference type="VEuPathDB" id="FungiDB:PHYBLDRAFT_144679"/>
<keyword evidence="2" id="KW-1185">Reference proteome</keyword>
<proteinExistence type="predicted"/>
<dbReference type="EMBL" id="KV440979">
    <property type="protein sequence ID" value="OAD74227.1"/>
    <property type="molecule type" value="Genomic_DNA"/>
</dbReference>
<protein>
    <submittedName>
        <fullName evidence="1">Uncharacterized protein</fullName>
    </submittedName>
</protein>
<sequence>MAKNPIPKTAPNHDGTLIKFVCLDSVSLVKLVGQLSNDPDSSIIANYHDKNGGVQANAHDELTTTHTAILVGFGQGTGSQTSVSVPLGGSLVAAGSTDRIPAGITSEISRENKAKVFKLIRGYMRKDKFTSTEPVLVSANEGNPRSLSKKIVANLLGYPIPKLAREGIKTGEFRTMVHTNFRSIILKYREDLIARAATNARGRRAARETEHFNRRVMACVSNKTAIDVLMEKNCSELMMESASSEGESDDEFPGRPCKRIFNNLNFIIDEIVRTNLGSNICQLLDRNLTRLSEKPVPDDVALCFPPWTLRDGPQ</sequence>
<dbReference type="GeneID" id="28992173"/>
<evidence type="ECO:0000313" key="1">
    <source>
        <dbReference type="EMBL" id="OAD74227.1"/>
    </source>
</evidence>